<evidence type="ECO:0000256" key="7">
    <source>
        <dbReference type="SAM" id="Phobius"/>
    </source>
</evidence>
<gene>
    <name evidence="8" type="ORF">AOLFYP35_00654</name>
</gene>
<comment type="subcellular location">
    <subcellularLocation>
        <location evidence="1">Cell membrane</location>
        <topology evidence="1">Multi-pass membrane protein</topology>
    </subcellularLocation>
</comment>
<feature type="transmembrane region" description="Helical" evidence="7">
    <location>
        <begin position="139"/>
        <end position="159"/>
    </location>
</feature>
<sequence length="180" mass="19901">MPKARVLRRWATNFAFTLPFLIFYGVFILFPVVQAILMSFFDWDLLGSTREWIGLENYTHMLGGTGLVWDISSMWIARLICLACGVYVAIKAVREGDLNSGRILLIVTLVGAAILLGIHPGDGGSWSDPRFWNAMMNTAVFTLVSTPIIVGLGLFYALLLQRGGKASAFYRAAFCEKAAK</sequence>
<feature type="transmembrane region" description="Helical" evidence="7">
    <location>
        <begin position="67"/>
        <end position="90"/>
    </location>
</feature>
<keyword evidence="6 7" id="KW-0472">Membrane</keyword>
<organism evidence="8">
    <name type="scientific">Schaalia odontolytica</name>
    <dbReference type="NCBI Taxonomy" id="1660"/>
    <lineage>
        <taxon>Bacteria</taxon>
        <taxon>Bacillati</taxon>
        <taxon>Actinomycetota</taxon>
        <taxon>Actinomycetes</taxon>
        <taxon>Actinomycetales</taxon>
        <taxon>Actinomycetaceae</taxon>
        <taxon>Schaalia</taxon>
    </lineage>
</organism>
<evidence type="ECO:0000256" key="4">
    <source>
        <dbReference type="ARBA" id="ARBA00022692"/>
    </source>
</evidence>
<dbReference type="EMBL" id="CACRSM010000002">
    <property type="protein sequence ID" value="VYS87434.1"/>
    <property type="molecule type" value="Genomic_DNA"/>
</dbReference>
<keyword evidence="4 7" id="KW-0812">Transmembrane</keyword>
<evidence type="ECO:0000256" key="5">
    <source>
        <dbReference type="ARBA" id="ARBA00022989"/>
    </source>
</evidence>
<dbReference type="AlphaFoldDB" id="A0A6N2S352"/>
<name>A0A6N2S352_9ACTO</name>
<evidence type="ECO:0008006" key="9">
    <source>
        <dbReference type="Google" id="ProtNLM"/>
    </source>
</evidence>
<feature type="transmembrane region" description="Helical" evidence="7">
    <location>
        <begin position="102"/>
        <end position="119"/>
    </location>
</feature>
<evidence type="ECO:0000256" key="2">
    <source>
        <dbReference type="ARBA" id="ARBA00022448"/>
    </source>
</evidence>
<evidence type="ECO:0000256" key="6">
    <source>
        <dbReference type="ARBA" id="ARBA00023136"/>
    </source>
</evidence>
<evidence type="ECO:0000256" key="3">
    <source>
        <dbReference type="ARBA" id="ARBA00022475"/>
    </source>
</evidence>
<dbReference type="GO" id="GO:0005886">
    <property type="term" value="C:plasma membrane"/>
    <property type="evidence" value="ECO:0007669"/>
    <property type="project" value="UniProtKB-SubCell"/>
</dbReference>
<proteinExistence type="predicted"/>
<dbReference type="SUPFAM" id="SSF161098">
    <property type="entry name" value="MetI-like"/>
    <property type="match status" value="2"/>
</dbReference>
<keyword evidence="3" id="KW-1003">Cell membrane</keyword>
<keyword evidence="2" id="KW-0813">Transport</keyword>
<feature type="transmembrane region" description="Helical" evidence="7">
    <location>
        <begin position="21"/>
        <end position="41"/>
    </location>
</feature>
<keyword evidence="5 7" id="KW-1133">Transmembrane helix</keyword>
<evidence type="ECO:0000313" key="8">
    <source>
        <dbReference type="EMBL" id="VYS87434.1"/>
    </source>
</evidence>
<accession>A0A6N2S352</accession>
<reference evidence="8" key="1">
    <citation type="submission" date="2019-11" db="EMBL/GenBank/DDBJ databases">
        <authorList>
            <person name="Feng L."/>
        </authorList>
    </citation>
    <scope>NUCLEOTIDE SEQUENCE</scope>
    <source>
        <strain evidence="8">AodontolyticusLFYP35</strain>
    </source>
</reference>
<dbReference type="PANTHER" id="PTHR30193:SF41">
    <property type="entry name" value="DIACETYLCHITOBIOSE UPTAKE SYSTEM PERMEASE PROTEIN NGCF"/>
    <property type="match status" value="1"/>
</dbReference>
<dbReference type="PANTHER" id="PTHR30193">
    <property type="entry name" value="ABC TRANSPORTER PERMEASE PROTEIN"/>
    <property type="match status" value="1"/>
</dbReference>
<dbReference type="Gene3D" id="1.10.3720.10">
    <property type="entry name" value="MetI-like"/>
    <property type="match status" value="2"/>
</dbReference>
<protein>
    <recommendedName>
        <fullName evidence="9">Sugar ABC transporter permease</fullName>
    </recommendedName>
</protein>
<dbReference type="InterPro" id="IPR035906">
    <property type="entry name" value="MetI-like_sf"/>
</dbReference>
<evidence type="ECO:0000256" key="1">
    <source>
        <dbReference type="ARBA" id="ARBA00004651"/>
    </source>
</evidence>
<dbReference type="InterPro" id="IPR051393">
    <property type="entry name" value="ABC_transporter_permease"/>
</dbReference>